<dbReference type="EMBL" id="HACG01014309">
    <property type="protein sequence ID" value="CEK61174.1"/>
    <property type="molecule type" value="Transcribed_RNA"/>
</dbReference>
<proteinExistence type="predicted"/>
<evidence type="ECO:0000313" key="1">
    <source>
        <dbReference type="EMBL" id="CEK61174.1"/>
    </source>
</evidence>
<name>A0A0B6YXS3_9EUPU</name>
<gene>
    <name evidence="1" type="primary">ORF41526</name>
</gene>
<accession>A0A0B6YXS3</accession>
<sequence>MCGCNKQGVRIVENCRTAKEQRKTRCSKTREHTTPTWLTLIMYASTVDGKRVTVLDSILTCAHIREVQ</sequence>
<protein>
    <submittedName>
        <fullName evidence="1">Uncharacterized protein</fullName>
    </submittedName>
</protein>
<reference evidence="1" key="1">
    <citation type="submission" date="2014-12" db="EMBL/GenBank/DDBJ databases">
        <title>Insight into the proteome of Arion vulgaris.</title>
        <authorList>
            <person name="Aradska J."/>
            <person name="Bulat T."/>
            <person name="Smidak R."/>
            <person name="Sarate P."/>
            <person name="Gangsoo J."/>
            <person name="Sialana F."/>
            <person name="Bilban M."/>
            <person name="Lubec G."/>
        </authorList>
    </citation>
    <scope>NUCLEOTIDE SEQUENCE</scope>
    <source>
        <tissue evidence="1">Skin</tissue>
    </source>
</reference>
<dbReference type="AlphaFoldDB" id="A0A0B6YXS3"/>
<organism evidence="1">
    <name type="scientific">Arion vulgaris</name>
    <dbReference type="NCBI Taxonomy" id="1028688"/>
    <lineage>
        <taxon>Eukaryota</taxon>
        <taxon>Metazoa</taxon>
        <taxon>Spiralia</taxon>
        <taxon>Lophotrochozoa</taxon>
        <taxon>Mollusca</taxon>
        <taxon>Gastropoda</taxon>
        <taxon>Heterobranchia</taxon>
        <taxon>Euthyneura</taxon>
        <taxon>Panpulmonata</taxon>
        <taxon>Eupulmonata</taxon>
        <taxon>Stylommatophora</taxon>
        <taxon>Helicina</taxon>
        <taxon>Arionoidea</taxon>
        <taxon>Arionidae</taxon>
        <taxon>Arion</taxon>
    </lineage>
</organism>